<dbReference type="InterPro" id="IPR027408">
    <property type="entry name" value="PNPase/RNase_PH_dom_sf"/>
</dbReference>
<dbReference type="Gene3D" id="3.30.230.70">
    <property type="entry name" value="GHMP Kinase, N-terminal domain"/>
    <property type="match status" value="1"/>
</dbReference>
<evidence type="ECO:0000259" key="2">
    <source>
        <dbReference type="Pfam" id="PF01138"/>
    </source>
</evidence>
<gene>
    <name evidence="3" type="ORF">M9Y10_044573</name>
</gene>
<evidence type="ECO:0000313" key="4">
    <source>
        <dbReference type="Proteomes" id="UP001470230"/>
    </source>
</evidence>
<dbReference type="InterPro" id="IPR020568">
    <property type="entry name" value="Ribosomal_Su5_D2-typ_SF"/>
</dbReference>
<dbReference type="Proteomes" id="UP001470230">
    <property type="component" value="Unassembled WGS sequence"/>
</dbReference>
<dbReference type="InterPro" id="IPR001247">
    <property type="entry name" value="ExoRNase_PH_dom1"/>
</dbReference>
<organism evidence="3 4">
    <name type="scientific">Tritrichomonas musculus</name>
    <dbReference type="NCBI Taxonomy" id="1915356"/>
    <lineage>
        <taxon>Eukaryota</taxon>
        <taxon>Metamonada</taxon>
        <taxon>Parabasalia</taxon>
        <taxon>Tritrichomonadida</taxon>
        <taxon>Tritrichomonadidae</taxon>
        <taxon>Tritrichomonas</taxon>
    </lineage>
</organism>
<reference evidence="3 4" key="1">
    <citation type="submission" date="2024-04" db="EMBL/GenBank/DDBJ databases">
        <title>Tritrichomonas musculus Genome.</title>
        <authorList>
            <person name="Alves-Ferreira E."/>
            <person name="Grigg M."/>
            <person name="Lorenzi H."/>
            <person name="Galac M."/>
        </authorList>
    </citation>
    <scope>NUCLEOTIDE SEQUENCE [LARGE SCALE GENOMIC DNA]</scope>
    <source>
        <strain evidence="3 4">EAF2021</strain>
    </source>
</reference>
<proteinExistence type="inferred from homology"/>
<dbReference type="InterPro" id="IPR050080">
    <property type="entry name" value="RNase_PH"/>
</dbReference>
<dbReference type="PANTHER" id="PTHR11953">
    <property type="entry name" value="EXOSOME COMPLEX COMPONENT"/>
    <property type="match status" value="1"/>
</dbReference>
<name>A0ABR2JT20_9EUKA</name>
<evidence type="ECO:0000256" key="1">
    <source>
        <dbReference type="ARBA" id="ARBA00006678"/>
    </source>
</evidence>
<sequence length="203" mass="21997">MNLGIRLGDIKQCSGSSYVELNGSKVFAAVYGPMEPDQNQDSAVSGIIDCFIEDVFNPDDKSLEGLQHKFLHTFSAAINHEAYFKTLIRLSFSIVNRGQSLADSIALAGSLALVDAGIQMNDFVVSCTVGLNNGAYIPFCPSEECSVRVAILPSNDEIVETEVIGKIEPQNIIAAVNSAIDGCKELRNSVQKYFSDIVLNKKE</sequence>
<dbReference type="PANTHER" id="PTHR11953:SF0">
    <property type="entry name" value="EXOSOME COMPLEX COMPONENT RRP41"/>
    <property type="match status" value="1"/>
</dbReference>
<dbReference type="SUPFAM" id="SSF54211">
    <property type="entry name" value="Ribosomal protein S5 domain 2-like"/>
    <property type="match status" value="1"/>
</dbReference>
<dbReference type="SUPFAM" id="SSF55666">
    <property type="entry name" value="Ribonuclease PH domain 2-like"/>
    <property type="match status" value="1"/>
</dbReference>
<keyword evidence="4" id="KW-1185">Reference proteome</keyword>
<dbReference type="InterPro" id="IPR036345">
    <property type="entry name" value="ExoRNase_PH_dom2_sf"/>
</dbReference>
<evidence type="ECO:0000313" key="3">
    <source>
        <dbReference type="EMBL" id="KAK8881935.1"/>
    </source>
</evidence>
<feature type="domain" description="Exoribonuclease phosphorolytic" evidence="2">
    <location>
        <begin position="3"/>
        <end position="119"/>
    </location>
</feature>
<protein>
    <recommendedName>
        <fullName evidence="2">Exoribonuclease phosphorolytic domain-containing protein</fullName>
    </recommendedName>
</protein>
<dbReference type="Pfam" id="PF01138">
    <property type="entry name" value="RNase_PH"/>
    <property type="match status" value="1"/>
</dbReference>
<comment type="caution">
    <text evidence="3">The sequence shown here is derived from an EMBL/GenBank/DDBJ whole genome shotgun (WGS) entry which is preliminary data.</text>
</comment>
<dbReference type="EMBL" id="JAPFFF010000009">
    <property type="protein sequence ID" value="KAK8881935.1"/>
    <property type="molecule type" value="Genomic_DNA"/>
</dbReference>
<accession>A0ABR2JT20</accession>
<comment type="similarity">
    <text evidence="1">Belongs to the RNase PH family.</text>
</comment>